<dbReference type="AlphaFoldDB" id="A0A0G4FW72"/>
<dbReference type="PANTHER" id="PTHR21228:SF40">
    <property type="entry name" value="LD45607P"/>
    <property type="match status" value="1"/>
</dbReference>
<dbReference type="Proteomes" id="UP000041254">
    <property type="component" value="Unassembled WGS sequence"/>
</dbReference>
<dbReference type="InterPro" id="IPR006145">
    <property type="entry name" value="PsdUridine_synth_RsuA/RluA"/>
</dbReference>
<dbReference type="GO" id="GO:0035770">
    <property type="term" value="C:ribonucleoprotein granule"/>
    <property type="evidence" value="ECO:0007669"/>
    <property type="project" value="TreeGrafter"/>
</dbReference>
<dbReference type="PANTHER" id="PTHR21228">
    <property type="entry name" value="FAST LEU-RICH DOMAIN-CONTAINING"/>
    <property type="match status" value="1"/>
</dbReference>
<sequence length="1047" mass="113598">MRSYHIGLLTSLICIFPAAAFIAPITWRSLLAQRKVLQISAVEDPDSGGPDQRQLNRKLADARKLHHVTRIMKDHLEDFDSLNLITALHRVAKRADGKSLANLLRTDLRRGRKTVERLAHRLMEELPSQIKSLPDVNLANIIWALGRLEAPASSSEWRPLYSLVAEEICTSSRLPSMSNQQLSNLLWGFAKGGVRDKCVYDALIHELTSRARSSSSSAGLTEQDYGMAFDAMGLQPDVLSQHACVGELCERVAGEASRLSGWALSNVLWGITKMEKCAVSDKAAELLVGRLVAVLNEDSGGLSPQGAVKALWALVTLKMHGRLGECPSWPAMLSGMCSFIVSHAQKFPMQSLALAAWSLAKCNVRRRDVFDALGSVSARRIQQAKPQDISNLCWSFASVGVPHRGLLAAAMRECAAPERLGAFSEQHVCNTVWGLATLLPMRPDLLYPQPANTSTSSTNDETPALLPSFLAALAHEIDHRRGRLGPMDAAVISWAMAAIDAAPMLPDSFVDDLRKAFLQEEAMAADGASPLVLGPLDVTNLLWGFAKSGQLTEDLLQQVIERGTSAPSGDDDAEPTGSDDSPLSPFGFPWPAFTPQHLANLAYAAMDLLTSAAAAQGADGVIYMSDQDAPTPSFGIPTDASLPSRQLADAVKTEVIRRLEGRSDGTCDGDQWGDDWLALYSLASSFALMGVIDERLFRMIRAKVESLSGLLLRKDGISSEGERDDERSETDSGELNGREAAALGKEAPLVLHETEDVMVLYKPPRWSCAPPSSADRPPSVPYRPRNDLSPHEMLASNTVEDIADLVHKARPAEGRSDAACPQSDSRVSLGFVHRLDVDTSGPVLVAKRYAAYHRLKLLLESRRMTKLYLCLCHGSLPDRPFACRRRLMVTGRTTIVSPAGRPALTFCWPVERYAAAGRNLTLAVVAIATGRQHQIRVHLSTLGFPLVGDAMYGDAESDAALEALLSSRCPRQFLHACFLAFDDTCVACPLSADLQSYLTAVRECLVTQDGDGGVEVGLSKVEETLGGAWSLRQLVDGRLEGSSQGQQ</sequence>
<feature type="domain" description="Pseudouridine synthase RsuA/RluA-like" evidence="2">
    <location>
        <begin position="757"/>
        <end position="940"/>
    </location>
</feature>
<accession>A0A0G4FW72</accession>
<feature type="region of interest" description="Disordered" evidence="1">
    <location>
        <begin position="718"/>
        <end position="737"/>
    </location>
</feature>
<dbReference type="CDD" id="cd02869">
    <property type="entry name" value="PseudoU_synth_RluA_like"/>
    <property type="match status" value="1"/>
</dbReference>
<evidence type="ECO:0000313" key="3">
    <source>
        <dbReference type="EMBL" id="CEM18906.1"/>
    </source>
</evidence>
<dbReference type="Gene3D" id="3.30.2350.10">
    <property type="entry name" value="Pseudouridine synthase"/>
    <property type="match status" value="1"/>
</dbReference>
<dbReference type="SUPFAM" id="SSF55120">
    <property type="entry name" value="Pseudouridine synthase"/>
    <property type="match status" value="1"/>
</dbReference>
<feature type="region of interest" description="Disordered" evidence="1">
    <location>
        <begin position="564"/>
        <end position="586"/>
    </location>
</feature>
<dbReference type="InterPro" id="IPR020103">
    <property type="entry name" value="PsdUridine_synth_cat_dom_sf"/>
</dbReference>
<dbReference type="Pfam" id="PF00849">
    <property type="entry name" value="PseudoU_synth_2"/>
    <property type="match status" value="1"/>
</dbReference>
<evidence type="ECO:0000256" key="1">
    <source>
        <dbReference type="SAM" id="MobiDB-lite"/>
    </source>
</evidence>
<dbReference type="InterPro" id="IPR050870">
    <property type="entry name" value="FAST_kinase"/>
</dbReference>
<dbReference type="STRING" id="1169540.A0A0G4FW72"/>
<dbReference type="GO" id="GO:0009982">
    <property type="term" value="F:pseudouridine synthase activity"/>
    <property type="evidence" value="ECO:0007669"/>
    <property type="project" value="InterPro"/>
</dbReference>
<dbReference type="EMBL" id="CDMY01000510">
    <property type="protein sequence ID" value="CEM18906.1"/>
    <property type="molecule type" value="Genomic_DNA"/>
</dbReference>
<dbReference type="VEuPathDB" id="CryptoDB:Vbra_16287"/>
<dbReference type="OrthoDB" id="448945at2759"/>
<dbReference type="GO" id="GO:0005759">
    <property type="term" value="C:mitochondrial matrix"/>
    <property type="evidence" value="ECO:0007669"/>
    <property type="project" value="TreeGrafter"/>
</dbReference>
<dbReference type="OMA" id="AVISWAM"/>
<protein>
    <recommendedName>
        <fullName evidence="2">Pseudouridine synthase RsuA/RluA-like domain-containing protein</fullName>
    </recommendedName>
</protein>
<evidence type="ECO:0000313" key="4">
    <source>
        <dbReference type="Proteomes" id="UP000041254"/>
    </source>
</evidence>
<dbReference type="InParanoid" id="A0A0G4FW72"/>
<name>A0A0G4FW72_VITBC</name>
<dbReference type="GO" id="GO:0001522">
    <property type="term" value="P:pseudouridine synthesis"/>
    <property type="evidence" value="ECO:0007669"/>
    <property type="project" value="InterPro"/>
</dbReference>
<dbReference type="GO" id="GO:0003723">
    <property type="term" value="F:RNA binding"/>
    <property type="evidence" value="ECO:0007669"/>
    <property type="project" value="InterPro"/>
</dbReference>
<dbReference type="GO" id="GO:0044528">
    <property type="term" value="P:regulation of mitochondrial mRNA stability"/>
    <property type="evidence" value="ECO:0007669"/>
    <property type="project" value="TreeGrafter"/>
</dbReference>
<proteinExistence type="predicted"/>
<feature type="compositionally biased region" description="Basic and acidic residues" evidence="1">
    <location>
        <begin position="718"/>
        <end position="730"/>
    </location>
</feature>
<organism evidence="3 4">
    <name type="scientific">Vitrella brassicaformis (strain CCMP3155)</name>
    <dbReference type="NCBI Taxonomy" id="1169540"/>
    <lineage>
        <taxon>Eukaryota</taxon>
        <taxon>Sar</taxon>
        <taxon>Alveolata</taxon>
        <taxon>Colpodellida</taxon>
        <taxon>Vitrellaceae</taxon>
        <taxon>Vitrella</taxon>
    </lineage>
</organism>
<dbReference type="GO" id="GO:0000963">
    <property type="term" value="P:mitochondrial RNA processing"/>
    <property type="evidence" value="ECO:0007669"/>
    <property type="project" value="TreeGrafter"/>
</dbReference>
<evidence type="ECO:0000259" key="2">
    <source>
        <dbReference type="Pfam" id="PF00849"/>
    </source>
</evidence>
<gene>
    <name evidence="3" type="ORF">Vbra_16287</name>
</gene>
<keyword evidence="4" id="KW-1185">Reference proteome</keyword>
<reference evidence="3 4" key="1">
    <citation type="submission" date="2014-11" db="EMBL/GenBank/DDBJ databases">
        <authorList>
            <person name="Zhu J."/>
            <person name="Qi W."/>
            <person name="Song R."/>
        </authorList>
    </citation>
    <scope>NUCLEOTIDE SEQUENCE [LARGE SCALE GENOMIC DNA]</scope>
</reference>